<sequence length="168" mass="18318">MSRTLKTLNLRVSSNLRNVGTSDRQKVISPSRILKVEFVEELPLSVFFKTLKFLITASFGVRLTTGVLVEEEEEDGLFCSTLKVGFMIRLVLGRSSTTSSCTTTMLLLGTYLLSSSSIFSLSLRNASISMSASVLTHSPTSSSSCVTISSSTTCCSFSLRRLFMEGNL</sequence>
<proteinExistence type="predicted"/>
<dbReference type="EMBL" id="JRES01001143">
    <property type="protein sequence ID" value="KNC25203.1"/>
    <property type="molecule type" value="Genomic_DNA"/>
</dbReference>
<comment type="caution">
    <text evidence="1">The sequence shown here is derived from an EMBL/GenBank/DDBJ whole genome shotgun (WGS) entry which is preliminary data.</text>
</comment>
<dbReference type="Proteomes" id="UP000037069">
    <property type="component" value="Unassembled WGS sequence"/>
</dbReference>
<accession>A0A0L0BYT1</accession>
<organism evidence="1 2">
    <name type="scientific">Lucilia cuprina</name>
    <name type="common">Green bottle fly</name>
    <name type="synonym">Australian sheep blowfly</name>
    <dbReference type="NCBI Taxonomy" id="7375"/>
    <lineage>
        <taxon>Eukaryota</taxon>
        <taxon>Metazoa</taxon>
        <taxon>Ecdysozoa</taxon>
        <taxon>Arthropoda</taxon>
        <taxon>Hexapoda</taxon>
        <taxon>Insecta</taxon>
        <taxon>Pterygota</taxon>
        <taxon>Neoptera</taxon>
        <taxon>Endopterygota</taxon>
        <taxon>Diptera</taxon>
        <taxon>Brachycera</taxon>
        <taxon>Muscomorpha</taxon>
        <taxon>Oestroidea</taxon>
        <taxon>Calliphoridae</taxon>
        <taxon>Luciliinae</taxon>
        <taxon>Lucilia</taxon>
    </lineage>
</organism>
<dbReference type="AlphaFoldDB" id="A0A0L0BYT1"/>
<evidence type="ECO:0000313" key="1">
    <source>
        <dbReference type="EMBL" id="KNC25203.1"/>
    </source>
</evidence>
<evidence type="ECO:0000313" key="2">
    <source>
        <dbReference type="Proteomes" id="UP000037069"/>
    </source>
</evidence>
<protein>
    <submittedName>
        <fullName evidence="1">Uncharacterized protein</fullName>
    </submittedName>
</protein>
<gene>
    <name evidence="1" type="ORF">FF38_08256</name>
</gene>
<keyword evidence="2" id="KW-1185">Reference proteome</keyword>
<reference evidence="1 2" key="1">
    <citation type="journal article" date="2015" name="Nat. Commun.">
        <title>Lucilia cuprina genome unlocks parasitic fly biology to underpin future interventions.</title>
        <authorList>
            <person name="Anstead C.A."/>
            <person name="Korhonen P.K."/>
            <person name="Young N.D."/>
            <person name="Hall R.S."/>
            <person name="Jex A.R."/>
            <person name="Murali S.C."/>
            <person name="Hughes D.S."/>
            <person name="Lee S.F."/>
            <person name="Perry T."/>
            <person name="Stroehlein A.J."/>
            <person name="Ansell B.R."/>
            <person name="Breugelmans B."/>
            <person name="Hofmann A."/>
            <person name="Qu J."/>
            <person name="Dugan S."/>
            <person name="Lee S.L."/>
            <person name="Chao H."/>
            <person name="Dinh H."/>
            <person name="Han Y."/>
            <person name="Doddapaneni H.V."/>
            <person name="Worley K.C."/>
            <person name="Muzny D.M."/>
            <person name="Ioannidis P."/>
            <person name="Waterhouse R.M."/>
            <person name="Zdobnov E.M."/>
            <person name="James P.J."/>
            <person name="Bagnall N.H."/>
            <person name="Kotze A.C."/>
            <person name="Gibbs R.A."/>
            <person name="Richards S."/>
            <person name="Batterham P."/>
            <person name="Gasser R.B."/>
        </authorList>
    </citation>
    <scope>NUCLEOTIDE SEQUENCE [LARGE SCALE GENOMIC DNA]</scope>
    <source>
        <strain evidence="1 2">LS</strain>
        <tissue evidence="1">Full body</tissue>
    </source>
</reference>
<name>A0A0L0BYT1_LUCCU</name>